<evidence type="ECO:0000313" key="1">
    <source>
        <dbReference type="EMBL" id="EGZ07755.1"/>
    </source>
</evidence>
<reference evidence="1 2" key="1">
    <citation type="journal article" date="2006" name="Science">
        <title>Phytophthora genome sequences uncover evolutionary origins and mechanisms of pathogenesis.</title>
        <authorList>
            <person name="Tyler B.M."/>
            <person name="Tripathy S."/>
            <person name="Zhang X."/>
            <person name="Dehal P."/>
            <person name="Jiang R.H."/>
            <person name="Aerts A."/>
            <person name="Arredondo F.D."/>
            <person name="Baxter L."/>
            <person name="Bensasson D."/>
            <person name="Beynon J.L."/>
            <person name="Chapman J."/>
            <person name="Damasceno C.M."/>
            <person name="Dorrance A.E."/>
            <person name="Dou D."/>
            <person name="Dickerman A.W."/>
            <person name="Dubchak I.L."/>
            <person name="Garbelotto M."/>
            <person name="Gijzen M."/>
            <person name="Gordon S.G."/>
            <person name="Govers F."/>
            <person name="Grunwald N.J."/>
            <person name="Huang W."/>
            <person name="Ivors K.L."/>
            <person name="Jones R.W."/>
            <person name="Kamoun S."/>
            <person name="Krampis K."/>
            <person name="Lamour K.H."/>
            <person name="Lee M.K."/>
            <person name="McDonald W.H."/>
            <person name="Medina M."/>
            <person name="Meijer H.J."/>
            <person name="Nordberg E.K."/>
            <person name="Maclean D.J."/>
            <person name="Ospina-Giraldo M.D."/>
            <person name="Morris P.F."/>
            <person name="Phuntumart V."/>
            <person name="Putnam N.H."/>
            <person name="Rash S."/>
            <person name="Rose J.K."/>
            <person name="Sakihama Y."/>
            <person name="Salamov A.A."/>
            <person name="Savidor A."/>
            <person name="Scheuring C.F."/>
            <person name="Smith B.M."/>
            <person name="Sobral B.W."/>
            <person name="Terry A."/>
            <person name="Torto-Alalibo T.A."/>
            <person name="Win J."/>
            <person name="Xu Z."/>
            <person name="Zhang H."/>
            <person name="Grigoriev I.V."/>
            <person name="Rokhsar D.S."/>
            <person name="Boore J.L."/>
        </authorList>
    </citation>
    <scope>NUCLEOTIDE SEQUENCE [LARGE SCALE GENOMIC DNA]</scope>
    <source>
        <strain evidence="1 2">P6497</strain>
    </source>
</reference>
<evidence type="ECO:0000313" key="2">
    <source>
        <dbReference type="Proteomes" id="UP000002640"/>
    </source>
</evidence>
<accession>G5AAX6</accession>
<feature type="non-terminal residue" evidence="1">
    <location>
        <position position="1"/>
    </location>
</feature>
<dbReference type="GeneID" id="20650780"/>
<dbReference type="KEGG" id="psoj:PHYSODRAFT_382047"/>
<keyword evidence="2" id="KW-1185">Reference proteome</keyword>
<name>G5AAX6_PHYSP</name>
<protein>
    <recommendedName>
        <fullName evidence="3">JmjC domain-containing protein</fullName>
    </recommendedName>
</protein>
<proteinExistence type="predicted"/>
<feature type="non-terminal residue" evidence="1">
    <location>
        <position position="215"/>
    </location>
</feature>
<dbReference type="EMBL" id="JH159162">
    <property type="protein sequence ID" value="EGZ07755.1"/>
    <property type="molecule type" value="Genomic_DNA"/>
</dbReference>
<dbReference type="InParanoid" id="G5AAX6"/>
<dbReference type="RefSeq" id="XP_009537321.1">
    <property type="nucleotide sequence ID" value="XM_009539026.1"/>
</dbReference>
<gene>
    <name evidence="1" type="ORF">PHYSODRAFT_382047</name>
</gene>
<organism evidence="1 2">
    <name type="scientific">Phytophthora sojae (strain P6497)</name>
    <name type="common">Soybean stem and root rot agent</name>
    <name type="synonym">Phytophthora megasperma f. sp. glycines</name>
    <dbReference type="NCBI Taxonomy" id="1094619"/>
    <lineage>
        <taxon>Eukaryota</taxon>
        <taxon>Sar</taxon>
        <taxon>Stramenopiles</taxon>
        <taxon>Oomycota</taxon>
        <taxon>Peronosporomycetes</taxon>
        <taxon>Peronosporales</taxon>
        <taxon>Peronosporaceae</taxon>
        <taxon>Phytophthora</taxon>
    </lineage>
</organism>
<dbReference type="Proteomes" id="UP000002640">
    <property type="component" value="Unassembled WGS sequence"/>
</dbReference>
<evidence type="ECO:0008006" key="3">
    <source>
        <dbReference type="Google" id="ProtNLM"/>
    </source>
</evidence>
<dbReference type="AlphaFoldDB" id="G5AAX6"/>
<sequence>DEYTGELEELVATGDLGYDTYDRATIIEKLGASQRLYIEGGFNFYEAVRSAEPLIVYRVAYSRECWVQAGNRESPAHVDHGRVLSYIPPALQRSFKIWIAFKDFNAARGFSFAEDDRAFNRMLVNGSTGVVVQRPGDVVYVNSLIYHSVLLCYTSETPEIDRWSIIDGYVFILREDILVSYIYATQAKAGTRKGDNRVWARILMAYCAMEGRWLD</sequence>